<dbReference type="STRING" id="319236.BST91_12530"/>
<dbReference type="AlphaFoldDB" id="A0A090Q1N5"/>
<accession>A0A090Q1N5</accession>
<evidence type="ECO:0000313" key="2">
    <source>
        <dbReference type="Proteomes" id="UP000029221"/>
    </source>
</evidence>
<dbReference type="SUPFAM" id="SSF55961">
    <property type="entry name" value="Bet v1-like"/>
    <property type="match status" value="1"/>
</dbReference>
<dbReference type="CDD" id="cd07820">
    <property type="entry name" value="SRPBCC_3"/>
    <property type="match status" value="1"/>
</dbReference>
<sequence>MPVIKIETRIKGDVKVVFDLARSIDFHLISTSGSKERAIAGKTSGLIEEGESVTWRAKHLGVYQNLTSKVTLLQRPNYFVDEMQSGAFKSFKHEHFFEQKENYVIMIDIFTYHTPLGWLGKLADFMFLKKYMYQFLESRNRILKSFVESGEWKNSLPNFAN</sequence>
<gene>
    <name evidence="1" type="ORF">JCM19294_2420</name>
</gene>
<dbReference type="InterPro" id="IPR023393">
    <property type="entry name" value="START-like_dom_sf"/>
</dbReference>
<dbReference type="eggNOG" id="COG4276">
    <property type="taxonomic scope" value="Bacteria"/>
</dbReference>
<organism evidence="1 2">
    <name type="scientific">Nonlabens tegetincola</name>
    <dbReference type="NCBI Taxonomy" id="323273"/>
    <lineage>
        <taxon>Bacteria</taxon>
        <taxon>Pseudomonadati</taxon>
        <taxon>Bacteroidota</taxon>
        <taxon>Flavobacteriia</taxon>
        <taxon>Flavobacteriales</taxon>
        <taxon>Flavobacteriaceae</taxon>
        <taxon>Nonlabens</taxon>
    </lineage>
</organism>
<evidence type="ECO:0000313" key="1">
    <source>
        <dbReference type="EMBL" id="GAK95638.1"/>
    </source>
</evidence>
<protein>
    <submittedName>
        <fullName evidence="1">Uncharacterized conservoned protein</fullName>
    </submittedName>
</protein>
<keyword evidence="2" id="KW-1185">Reference proteome</keyword>
<proteinExistence type="predicted"/>
<dbReference type="RefSeq" id="WP_042276265.1">
    <property type="nucleotide sequence ID" value="NZ_BBML01000001.1"/>
</dbReference>
<comment type="caution">
    <text evidence="1">The sequence shown here is derived from an EMBL/GenBank/DDBJ whole genome shotgun (WGS) entry which is preliminary data.</text>
</comment>
<name>A0A090Q1N5_9FLAO</name>
<dbReference type="Gene3D" id="3.30.530.20">
    <property type="match status" value="1"/>
</dbReference>
<dbReference type="Proteomes" id="UP000029221">
    <property type="component" value="Unassembled WGS sequence"/>
</dbReference>
<dbReference type="EMBL" id="BBML01000001">
    <property type="protein sequence ID" value="GAK95638.1"/>
    <property type="molecule type" value="Genomic_DNA"/>
</dbReference>
<reference evidence="1" key="1">
    <citation type="journal article" date="2014" name="Genome Announc.">
        <title>Draft Genome Sequences of Marine Flavobacterium Nonlabens Strains NR17, NR24, NR27, NR32, NR33, and Ara13.</title>
        <authorList>
            <person name="Nakanishi M."/>
            <person name="Meirelles P."/>
            <person name="Suzuki R."/>
            <person name="Takatani N."/>
            <person name="Mino S."/>
            <person name="Suda W."/>
            <person name="Oshima K."/>
            <person name="Hattori M."/>
            <person name="Ohkuma M."/>
            <person name="Hosokawa M."/>
            <person name="Miyashita K."/>
            <person name="Thompson F.L."/>
            <person name="Niwa A."/>
            <person name="Sawabe T."/>
            <person name="Sawabe T."/>
        </authorList>
    </citation>
    <scope>NUCLEOTIDE SEQUENCE [LARGE SCALE GENOMIC DNA]</scope>
    <source>
        <strain evidence="1">JCM 19294</strain>
    </source>
</reference>